<evidence type="ECO:0000256" key="8">
    <source>
        <dbReference type="RuleBase" id="RU363034"/>
    </source>
</evidence>
<keyword evidence="6" id="KW-0865">Zymogen</keyword>
<evidence type="ECO:0000256" key="9">
    <source>
        <dbReference type="SAM" id="SignalP"/>
    </source>
</evidence>
<dbReference type="Pfam" id="PF00089">
    <property type="entry name" value="Trypsin"/>
    <property type="match status" value="1"/>
</dbReference>
<evidence type="ECO:0000256" key="2">
    <source>
        <dbReference type="ARBA" id="ARBA00022670"/>
    </source>
</evidence>
<comment type="similarity">
    <text evidence="1">Belongs to the peptidase S1 family.</text>
</comment>
<dbReference type="InterPro" id="IPR009003">
    <property type="entry name" value="Peptidase_S1_PA"/>
</dbReference>
<reference evidence="11" key="1">
    <citation type="journal article" date="2007" name="Insect Mol. Biol.">
        <title>Sequence analysis and molecular characterization of larval midgut cDNA transcripts encoding peptidases from the yellow mealworm, Tenebrio molitor L.</title>
        <authorList>
            <person name="Prabhakar S."/>
            <person name="Chen M.S."/>
            <person name="Elpidina E.N."/>
            <person name="Vinokurov K.S."/>
            <person name="Smith C.M."/>
            <person name="Marshall J."/>
            <person name="Oppert B."/>
        </authorList>
    </citation>
    <scope>NUCLEOTIDE SEQUENCE</scope>
    <source>
        <tissue evidence="11">Posterior midgut</tissue>
    </source>
</reference>
<dbReference type="SMART" id="SM00020">
    <property type="entry name" value="Tryp_SPc"/>
    <property type="match status" value="1"/>
</dbReference>
<keyword evidence="7" id="KW-1015">Disulfide bond</keyword>
<accession>A1XG57</accession>
<dbReference type="CDD" id="cd00190">
    <property type="entry name" value="Tryp_SPc"/>
    <property type="match status" value="1"/>
</dbReference>
<keyword evidence="2 8" id="KW-0645">Protease</keyword>
<dbReference type="InterPro" id="IPR018114">
    <property type="entry name" value="TRYPSIN_HIS"/>
</dbReference>
<evidence type="ECO:0000256" key="3">
    <source>
        <dbReference type="ARBA" id="ARBA00022729"/>
    </source>
</evidence>
<dbReference type="SUPFAM" id="SSF50494">
    <property type="entry name" value="Trypsin-like serine proteases"/>
    <property type="match status" value="1"/>
</dbReference>
<evidence type="ECO:0000256" key="5">
    <source>
        <dbReference type="ARBA" id="ARBA00022825"/>
    </source>
</evidence>
<dbReference type="GO" id="GO:0004252">
    <property type="term" value="F:serine-type endopeptidase activity"/>
    <property type="evidence" value="ECO:0007669"/>
    <property type="project" value="InterPro"/>
</dbReference>
<proteinExistence type="evidence at transcript level"/>
<organism evidence="11">
    <name type="scientific">Tenebrio molitor</name>
    <name type="common">Yellow mealworm beetle</name>
    <dbReference type="NCBI Taxonomy" id="7067"/>
    <lineage>
        <taxon>Eukaryota</taxon>
        <taxon>Metazoa</taxon>
        <taxon>Ecdysozoa</taxon>
        <taxon>Arthropoda</taxon>
        <taxon>Hexapoda</taxon>
        <taxon>Insecta</taxon>
        <taxon>Pterygota</taxon>
        <taxon>Neoptera</taxon>
        <taxon>Endopterygota</taxon>
        <taxon>Coleoptera</taxon>
        <taxon>Polyphaga</taxon>
        <taxon>Cucujiformia</taxon>
        <taxon>Tenebrionidae</taxon>
        <taxon>Tenebrio</taxon>
    </lineage>
</organism>
<dbReference type="PANTHER" id="PTHR24276">
    <property type="entry name" value="POLYSERASE-RELATED"/>
    <property type="match status" value="1"/>
</dbReference>
<keyword evidence="4 8" id="KW-0378">Hydrolase</keyword>
<feature type="chain" id="PRO_5002640569" evidence="9">
    <location>
        <begin position="17"/>
        <end position="269"/>
    </location>
</feature>
<evidence type="ECO:0000256" key="7">
    <source>
        <dbReference type="ARBA" id="ARBA00023157"/>
    </source>
</evidence>
<evidence type="ECO:0000256" key="4">
    <source>
        <dbReference type="ARBA" id="ARBA00022801"/>
    </source>
</evidence>
<dbReference type="PROSITE" id="PS00135">
    <property type="entry name" value="TRYPSIN_SER"/>
    <property type="match status" value="1"/>
</dbReference>
<dbReference type="PROSITE" id="PS50240">
    <property type="entry name" value="TRYPSIN_DOM"/>
    <property type="match status" value="1"/>
</dbReference>
<evidence type="ECO:0000313" key="11">
    <source>
        <dbReference type="EMBL" id="ABC88731.1"/>
    </source>
</evidence>
<protein>
    <submittedName>
        <fullName evidence="11">Putative trypsin-like proteinase</fullName>
    </submittedName>
</protein>
<evidence type="ECO:0000256" key="1">
    <source>
        <dbReference type="ARBA" id="ARBA00007664"/>
    </source>
</evidence>
<keyword evidence="3 9" id="KW-0732">Signal</keyword>
<dbReference type="EMBL" id="DQ356016">
    <property type="protein sequence ID" value="ABC88731.1"/>
    <property type="molecule type" value="mRNA"/>
</dbReference>
<keyword evidence="5 8" id="KW-0720">Serine protease</keyword>
<dbReference type="InterPro" id="IPR033116">
    <property type="entry name" value="TRYPSIN_SER"/>
</dbReference>
<dbReference type="InterPro" id="IPR050430">
    <property type="entry name" value="Peptidase_S1"/>
</dbReference>
<dbReference type="InterPro" id="IPR043504">
    <property type="entry name" value="Peptidase_S1_PA_chymotrypsin"/>
</dbReference>
<dbReference type="FunFam" id="2.40.10.10:FF:000077">
    <property type="entry name" value="Predicted protein"/>
    <property type="match status" value="1"/>
</dbReference>
<feature type="domain" description="Peptidase S1" evidence="10">
    <location>
        <begin position="32"/>
        <end position="257"/>
    </location>
</feature>
<dbReference type="InterPro" id="IPR001314">
    <property type="entry name" value="Peptidase_S1A"/>
</dbReference>
<dbReference type="AlphaFoldDB" id="A1XG57"/>
<dbReference type="PROSITE" id="PS00134">
    <property type="entry name" value="TRYPSIN_HIS"/>
    <property type="match status" value="1"/>
</dbReference>
<evidence type="ECO:0000256" key="6">
    <source>
        <dbReference type="ARBA" id="ARBA00023145"/>
    </source>
</evidence>
<dbReference type="PANTHER" id="PTHR24276:SF91">
    <property type="entry name" value="AT26814P-RELATED"/>
    <property type="match status" value="1"/>
</dbReference>
<feature type="signal peptide" evidence="9">
    <location>
        <begin position="1"/>
        <end position="16"/>
    </location>
</feature>
<dbReference type="MEROPS" id="S01.110"/>
<name>A1XG57_TENMO</name>
<dbReference type="Gene3D" id="2.40.10.10">
    <property type="entry name" value="Trypsin-like serine proteases"/>
    <property type="match status" value="2"/>
</dbReference>
<dbReference type="InterPro" id="IPR001254">
    <property type="entry name" value="Trypsin_dom"/>
</dbReference>
<dbReference type="GO" id="GO:0006508">
    <property type="term" value="P:proteolysis"/>
    <property type="evidence" value="ECO:0007669"/>
    <property type="project" value="UniProtKB-KW"/>
</dbReference>
<sequence>MKSILFVVFLVASASAVPPFLRKNSLLPDGRIVGGSSISISSVPWQISLQYYGSHICGGSIISANYIVTAAHCTDGLTAGSLTVRAGTSTRGSGGQVVNVARINQNPSYNDRLIDYDISVLQLSSSLSLGSSVAAVGLPSSSTSWSAGTSVLVTGWGTTTEGSSSLPSALQGVNVQIVSQSTCSSAYGSGSITDRMLCAGVTGGGKDACQGDSGGPLVVGNVLAGIVSWGYGCARNGYPGVYPNVPALRSYIQQPPEYKLFKYLLPLIT</sequence>
<dbReference type="PRINTS" id="PR00722">
    <property type="entry name" value="CHYMOTRYPSIN"/>
</dbReference>
<evidence type="ECO:0000259" key="10">
    <source>
        <dbReference type="PROSITE" id="PS50240"/>
    </source>
</evidence>